<dbReference type="EMBL" id="JBIACK010000011">
    <property type="protein sequence ID" value="MFE8702868.1"/>
    <property type="molecule type" value="Genomic_DNA"/>
</dbReference>
<dbReference type="Proteomes" id="UP001601059">
    <property type="component" value="Unassembled WGS sequence"/>
</dbReference>
<comment type="caution">
    <text evidence="1">The sequence shown here is derived from an EMBL/GenBank/DDBJ whole genome shotgun (WGS) entry which is preliminary data.</text>
</comment>
<keyword evidence="2" id="KW-1185">Reference proteome</keyword>
<dbReference type="Pfam" id="PF13040">
    <property type="entry name" value="Fur_reg_FbpB"/>
    <property type="match status" value="1"/>
</dbReference>
<dbReference type="RefSeq" id="WP_389362898.1">
    <property type="nucleotide sequence ID" value="NZ_JBIACK010000011.1"/>
</dbReference>
<reference evidence="1 2" key="1">
    <citation type="submission" date="2024-08" db="EMBL/GenBank/DDBJ databases">
        <title>Two novel Cytobacillus novel species.</title>
        <authorList>
            <person name="Liu G."/>
        </authorList>
    </citation>
    <scope>NUCLEOTIDE SEQUENCE [LARGE SCALE GENOMIC DNA]</scope>
    <source>
        <strain evidence="1 2">FJAT-54145</strain>
    </source>
</reference>
<sequence length="41" mass="5007">MKKMKVSMIDLIKKNKEEILKDKLQIEKIEKRIDDKHLKVK</sequence>
<evidence type="ECO:0000313" key="1">
    <source>
        <dbReference type="EMBL" id="MFE8702868.1"/>
    </source>
</evidence>
<accession>A0ABW6KF30</accession>
<evidence type="ECO:0000313" key="2">
    <source>
        <dbReference type="Proteomes" id="UP001601059"/>
    </source>
</evidence>
<organism evidence="1 2">
    <name type="scientific">Cytobacillus spartinae</name>
    <dbReference type="NCBI Taxonomy" id="3299023"/>
    <lineage>
        <taxon>Bacteria</taxon>
        <taxon>Bacillati</taxon>
        <taxon>Bacillota</taxon>
        <taxon>Bacilli</taxon>
        <taxon>Bacillales</taxon>
        <taxon>Bacillaceae</taxon>
        <taxon>Cytobacillus</taxon>
    </lineage>
</organism>
<dbReference type="InterPro" id="IPR025004">
    <property type="entry name" value="SenN/SenS"/>
</dbReference>
<protein>
    <submittedName>
        <fullName evidence="1">FbpB family small basic protein</fullName>
    </submittedName>
</protein>
<gene>
    <name evidence="1" type="ORF">ACFYKX_19875</name>
</gene>
<proteinExistence type="predicted"/>
<name>A0ABW6KF30_9BACI</name>